<dbReference type="Proteomes" id="UP001642484">
    <property type="component" value="Unassembled WGS sequence"/>
</dbReference>
<sequence length="324" mass="36922">MTLEPEEQEEEEPEVKPKKPKTPKSKAAAKKSAARKGPLSEGGRSVSKEYYNHASYDQMPDRSKDSPMSKIPEEEDDQSSNNQSEASEDEEGEEEESEDQLTDESWRLEKGKKKVFIVHDDSGLELELGAPTQKGSKWKIFTENGVDYLKEEGGDNDDDIDYMSCREWFNECSAAENASKDEDEQKKKQKRDKRQEHKDEPKGKTGKEEERKYVEPIKDDDFGCESSEETEEKDMNEAPVDDRAEPIISTEKSGKVYLICPEQSKELKLPIDKCSDWCLRSTVVDGQRQWKLSTKSGAEPDRDVGALLLSKKAKDITDPERLRL</sequence>
<keyword evidence="3" id="KW-1185">Reference proteome</keyword>
<feature type="compositionally biased region" description="Basic residues" evidence="1">
    <location>
        <begin position="18"/>
        <end position="34"/>
    </location>
</feature>
<dbReference type="EMBL" id="CAXAMN010001778">
    <property type="protein sequence ID" value="CAK8996127.1"/>
    <property type="molecule type" value="Genomic_DNA"/>
</dbReference>
<evidence type="ECO:0000313" key="2">
    <source>
        <dbReference type="EMBL" id="CAK8996127.1"/>
    </source>
</evidence>
<evidence type="ECO:0000256" key="1">
    <source>
        <dbReference type="SAM" id="MobiDB-lite"/>
    </source>
</evidence>
<feature type="region of interest" description="Disordered" evidence="1">
    <location>
        <begin position="174"/>
        <end position="247"/>
    </location>
</feature>
<protein>
    <submittedName>
        <fullName evidence="2">Uncharacterized protein</fullName>
    </submittedName>
</protein>
<feature type="compositionally biased region" description="Acidic residues" evidence="1">
    <location>
        <begin position="222"/>
        <end position="232"/>
    </location>
</feature>
<evidence type="ECO:0000313" key="3">
    <source>
        <dbReference type="Proteomes" id="UP001642484"/>
    </source>
</evidence>
<reference evidence="2 3" key="1">
    <citation type="submission" date="2024-02" db="EMBL/GenBank/DDBJ databases">
        <authorList>
            <person name="Chen Y."/>
            <person name="Shah S."/>
            <person name="Dougan E. K."/>
            <person name="Thang M."/>
            <person name="Chan C."/>
        </authorList>
    </citation>
    <scope>NUCLEOTIDE SEQUENCE [LARGE SCALE GENOMIC DNA]</scope>
</reference>
<accession>A0ABP0I3I9</accession>
<name>A0ABP0I3I9_9DINO</name>
<feature type="region of interest" description="Disordered" evidence="1">
    <location>
        <begin position="1"/>
        <end position="110"/>
    </location>
</feature>
<gene>
    <name evidence="2" type="ORF">CCMP2556_LOCUS4330</name>
</gene>
<proteinExistence type="predicted"/>
<feature type="non-terminal residue" evidence="2">
    <location>
        <position position="324"/>
    </location>
</feature>
<feature type="compositionally biased region" description="Acidic residues" evidence="1">
    <location>
        <begin position="1"/>
        <end position="13"/>
    </location>
</feature>
<comment type="caution">
    <text evidence="2">The sequence shown here is derived from an EMBL/GenBank/DDBJ whole genome shotgun (WGS) entry which is preliminary data.</text>
</comment>
<feature type="compositionally biased region" description="Basic and acidic residues" evidence="1">
    <location>
        <begin position="193"/>
        <end position="221"/>
    </location>
</feature>
<feature type="compositionally biased region" description="Acidic residues" evidence="1">
    <location>
        <begin position="86"/>
        <end position="102"/>
    </location>
</feature>
<feature type="compositionally biased region" description="Basic and acidic residues" evidence="1">
    <location>
        <begin position="233"/>
        <end position="245"/>
    </location>
</feature>
<organism evidence="2 3">
    <name type="scientific">Durusdinium trenchii</name>
    <dbReference type="NCBI Taxonomy" id="1381693"/>
    <lineage>
        <taxon>Eukaryota</taxon>
        <taxon>Sar</taxon>
        <taxon>Alveolata</taxon>
        <taxon>Dinophyceae</taxon>
        <taxon>Suessiales</taxon>
        <taxon>Symbiodiniaceae</taxon>
        <taxon>Durusdinium</taxon>
    </lineage>
</organism>